<evidence type="ECO:0000313" key="2">
    <source>
        <dbReference type="EMBL" id="KAF9453370.1"/>
    </source>
</evidence>
<protein>
    <recommendedName>
        <fullName evidence="4">F-box domain-containing protein</fullName>
    </recommendedName>
</protein>
<dbReference type="AlphaFoldDB" id="A0A9P6C8X2"/>
<organism evidence="2 3">
    <name type="scientific">Macrolepiota fuliginosa MF-IS2</name>
    <dbReference type="NCBI Taxonomy" id="1400762"/>
    <lineage>
        <taxon>Eukaryota</taxon>
        <taxon>Fungi</taxon>
        <taxon>Dikarya</taxon>
        <taxon>Basidiomycota</taxon>
        <taxon>Agaricomycotina</taxon>
        <taxon>Agaricomycetes</taxon>
        <taxon>Agaricomycetidae</taxon>
        <taxon>Agaricales</taxon>
        <taxon>Agaricineae</taxon>
        <taxon>Agaricaceae</taxon>
        <taxon>Macrolepiota</taxon>
    </lineage>
</organism>
<name>A0A9P6C8X2_9AGAR</name>
<dbReference type="Gene3D" id="3.80.10.10">
    <property type="entry name" value="Ribonuclease Inhibitor"/>
    <property type="match status" value="1"/>
</dbReference>
<feature type="region of interest" description="Disordered" evidence="1">
    <location>
        <begin position="334"/>
        <end position="353"/>
    </location>
</feature>
<dbReference type="SUPFAM" id="SSF52047">
    <property type="entry name" value="RNI-like"/>
    <property type="match status" value="1"/>
</dbReference>
<reference evidence="2" key="1">
    <citation type="submission" date="2020-11" db="EMBL/GenBank/DDBJ databases">
        <authorList>
            <consortium name="DOE Joint Genome Institute"/>
            <person name="Ahrendt S."/>
            <person name="Riley R."/>
            <person name="Andreopoulos W."/>
            <person name="Labutti K."/>
            <person name="Pangilinan J."/>
            <person name="Ruiz-Duenas F.J."/>
            <person name="Barrasa J.M."/>
            <person name="Sanchez-Garcia M."/>
            <person name="Camarero S."/>
            <person name="Miyauchi S."/>
            <person name="Serrano A."/>
            <person name="Linde D."/>
            <person name="Babiker R."/>
            <person name="Drula E."/>
            <person name="Ayuso-Fernandez I."/>
            <person name="Pacheco R."/>
            <person name="Padilla G."/>
            <person name="Ferreira P."/>
            <person name="Barriuso J."/>
            <person name="Kellner H."/>
            <person name="Castanera R."/>
            <person name="Alfaro M."/>
            <person name="Ramirez L."/>
            <person name="Pisabarro A.G."/>
            <person name="Kuo A."/>
            <person name="Tritt A."/>
            <person name="Lipzen A."/>
            <person name="He G."/>
            <person name="Yan M."/>
            <person name="Ng V."/>
            <person name="Cullen D."/>
            <person name="Martin F."/>
            <person name="Rosso M.-N."/>
            <person name="Henrissat B."/>
            <person name="Hibbett D."/>
            <person name="Martinez A.T."/>
            <person name="Grigoriev I.V."/>
        </authorList>
    </citation>
    <scope>NUCLEOTIDE SEQUENCE</scope>
    <source>
        <strain evidence="2">MF-IS2</strain>
    </source>
</reference>
<evidence type="ECO:0000313" key="3">
    <source>
        <dbReference type="Proteomes" id="UP000807342"/>
    </source>
</evidence>
<dbReference type="OrthoDB" id="2585512at2759"/>
<evidence type="ECO:0000256" key="1">
    <source>
        <dbReference type="SAM" id="MobiDB-lite"/>
    </source>
</evidence>
<dbReference type="InterPro" id="IPR032675">
    <property type="entry name" value="LRR_dom_sf"/>
</dbReference>
<dbReference type="Proteomes" id="UP000807342">
    <property type="component" value="Unassembled WGS sequence"/>
</dbReference>
<comment type="caution">
    <text evidence="2">The sequence shown here is derived from an EMBL/GenBank/DDBJ whole genome shotgun (WGS) entry which is preliminary data.</text>
</comment>
<feature type="compositionally biased region" description="Low complexity" evidence="1">
    <location>
        <begin position="340"/>
        <end position="352"/>
    </location>
</feature>
<keyword evidence="3" id="KW-1185">Reference proteome</keyword>
<dbReference type="EMBL" id="MU151062">
    <property type="protein sequence ID" value="KAF9453370.1"/>
    <property type="molecule type" value="Genomic_DNA"/>
</dbReference>
<accession>A0A9P6C8X2</accession>
<proteinExistence type="predicted"/>
<evidence type="ECO:0008006" key="4">
    <source>
        <dbReference type="Google" id="ProtNLM"/>
    </source>
</evidence>
<sequence>METSESGPELPLELLPEILEHLPRANYLTRTALVNHTFHNATVPQLYARASIYSWHKEAKARVIQLFRTLASCPHLARYVRRLEIRDFPKNQLTDESRDAIYRGLRNCTNLRSCTWTRDGSLTTDILLALSHGLSDEFASSAFAYTDGGAPIEPRPVPTHSASVHSLRELEINGLSLLYDPRFLLRFEWLTKISIIMPSLEVTRILEKWVWVLGGRLKSLNLICKMSPLITDDVLIRMAPSLKNLEFLHLTGCPKVTHQGIRAVLAENEAGIMNLGLEGVSPRLDLAQLLPTSTTNQYILHNLRSLTLSIPPLHSTPSQITSTQSYPLPLRAPRISATPTENHTSTYGTTTTNLVPSHPGLTKYCSTLLTLLTHTDAGTAPSSSSSSSSTLSPPNLTHFQIYSPHMFFEPCSATRDLFRGLVDVHGGRLKRISVHRMLIGMDVIKEICARCIALEEFFVVIEPGGLDELADCIHLSKTLRTIHVNYPLEAHAEDGGIPVLRISEALQFVRRCAVSTLTQFGCNARVWHVNKRVYVTKGAGGEEAKECEVYLGPYESPDVPEQFLVVRT</sequence>
<gene>
    <name evidence="2" type="ORF">P691DRAFT_801191</name>
</gene>